<keyword evidence="2" id="KW-1185">Reference proteome</keyword>
<dbReference type="Proteomes" id="UP000662939">
    <property type="component" value="Chromosome"/>
</dbReference>
<dbReference type="KEGG" id="nav:JQS30_11100"/>
<name>A0A895XET0_9ACTN</name>
<gene>
    <name evidence="1" type="ORF">JQS30_11100</name>
</gene>
<evidence type="ECO:0000313" key="2">
    <source>
        <dbReference type="Proteomes" id="UP000662939"/>
    </source>
</evidence>
<reference evidence="1" key="1">
    <citation type="submission" date="2021-02" db="EMBL/GenBank/DDBJ databases">
        <title>Natronoglycomyces albus gen. nov., sp. nov, a haloalkaliphilic actinobacterium from a soda solonchak soil.</title>
        <authorList>
            <person name="Sorokin D.Y."/>
            <person name="Khijniak T.V."/>
            <person name="Zakharycheva A.P."/>
            <person name="Boueva O.V."/>
            <person name="Ariskina E.V."/>
            <person name="Hahnke R.L."/>
            <person name="Bunk B."/>
            <person name="Sproer C."/>
            <person name="Schumann P."/>
            <person name="Evtushenko L.I."/>
            <person name="Kublanov I.V."/>
        </authorList>
    </citation>
    <scope>NUCLEOTIDE SEQUENCE</scope>
    <source>
        <strain evidence="1">DSM 106290</strain>
    </source>
</reference>
<sequence>MRLPHPFAAACEELGLSALLSAQQLSASSQGLLKMRDSLSPQLGLAVDMLCLGRTVSLDAAQDTFGPNLVDWMGSTGLATVTDSSIQLPNRRLVGHLGRLVFVGPAGSNAHGYYGPDSVGLGKLLLNARGRCLDLFASTGAQSVLMARSGDEVDAVEINRELKGVFELNTAINGCDDRVTALWGDALRVELTGPYDTVSLNAPLFPSFGIEGVDQAADGGATGNSILRQALKRCELTDHGRIFSTMTTVGSPGRPELDWLAQLCRQLNLAFQVIPTGIGRLDGQSRFSAELVDTLAESSSTSADTLTQRLRAHWDTHGIDRLFFCLLVGGRATGSKATVTVLSNFEGGRGWWIG</sequence>
<dbReference type="Gene3D" id="3.40.50.150">
    <property type="entry name" value="Vaccinia Virus protein VP39"/>
    <property type="match status" value="1"/>
</dbReference>
<dbReference type="SUPFAM" id="SSF53335">
    <property type="entry name" value="S-adenosyl-L-methionine-dependent methyltransferases"/>
    <property type="match status" value="1"/>
</dbReference>
<evidence type="ECO:0000313" key="1">
    <source>
        <dbReference type="EMBL" id="QSB04341.1"/>
    </source>
</evidence>
<accession>A0A895XET0</accession>
<dbReference type="AlphaFoldDB" id="A0A895XET0"/>
<dbReference type="EMBL" id="CP070496">
    <property type="protein sequence ID" value="QSB04341.1"/>
    <property type="molecule type" value="Genomic_DNA"/>
</dbReference>
<protein>
    <submittedName>
        <fullName evidence="1">Uncharacterized protein</fullName>
    </submittedName>
</protein>
<dbReference type="CDD" id="cd02440">
    <property type="entry name" value="AdoMet_MTases"/>
    <property type="match status" value="1"/>
</dbReference>
<dbReference type="InterPro" id="IPR029063">
    <property type="entry name" value="SAM-dependent_MTases_sf"/>
</dbReference>
<dbReference type="RefSeq" id="WP_213170338.1">
    <property type="nucleotide sequence ID" value="NZ_CP070496.1"/>
</dbReference>
<proteinExistence type="predicted"/>
<organism evidence="1 2">
    <name type="scientific">Natronoglycomyces albus</name>
    <dbReference type="NCBI Taxonomy" id="2811108"/>
    <lineage>
        <taxon>Bacteria</taxon>
        <taxon>Bacillati</taxon>
        <taxon>Actinomycetota</taxon>
        <taxon>Actinomycetes</taxon>
        <taxon>Glycomycetales</taxon>
        <taxon>Glycomycetaceae</taxon>
        <taxon>Natronoglycomyces</taxon>
    </lineage>
</organism>